<feature type="domain" description="Peptidase S1" evidence="5">
    <location>
        <begin position="58"/>
        <end position="272"/>
    </location>
</feature>
<keyword evidence="6" id="KW-0472">Membrane</keyword>
<dbReference type="SMART" id="SM00020">
    <property type="entry name" value="Tryp_SPc"/>
    <property type="match status" value="1"/>
</dbReference>
<organism evidence="6">
    <name type="scientific">Zeugodacus cucurbitae</name>
    <name type="common">Melon fruit fly</name>
    <name type="synonym">Bactrocera cucurbitae</name>
    <dbReference type="NCBI Taxonomy" id="28588"/>
    <lineage>
        <taxon>Eukaryota</taxon>
        <taxon>Metazoa</taxon>
        <taxon>Ecdysozoa</taxon>
        <taxon>Arthropoda</taxon>
        <taxon>Hexapoda</taxon>
        <taxon>Insecta</taxon>
        <taxon>Pterygota</taxon>
        <taxon>Neoptera</taxon>
        <taxon>Endopterygota</taxon>
        <taxon>Diptera</taxon>
        <taxon>Brachycera</taxon>
        <taxon>Muscomorpha</taxon>
        <taxon>Tephritoidea</taxon>
        <taxon>Tephritidae</taxon>
        <taxon>Zeugodacus</taxon>
        <taxon>Zeugodacus</taxon>
    </lineage>
</organism>
<dbReference type="Gene3D" id="2.40.10.10">
    <property type="entry name" value="Trypsin-like serine proteases"/>
    <property type="match status" value="1"/>
</dbReference>
<evidence type="ECO:0000256" key="3">
    <source>
        <dbReference type="RuleBase" id="RU363034"/>
    </source>
</evidence>
<dbReference type="InterPro" id="IPR001314">
    <property type="entry name" value="Peptidase_S1A"/>
</dbReference>
<comment type="similarity">
    <text evidence="2">Belongs to the peptidase S1 family. CLIP subfamily.</text>
</comment>
<dbReference type="AlphaFoldDB" id="A0A0A1WFI2"/>
<dbReference type="PROSITE" id="PS00134">
    <property type="entry name" value="TRYPSIN_HIS"/>
    <property type="match status" value="1"/>
</dbReference>
<dbReference type="InterPro" id="IPR043504">
    <property type="entry name" value="Peptidase_S1_PA_chymotrypsin"/>
</dbReference>
<keyword evidence="6" id="KW-0812">Transmembrane</keyword>
<evidence type="ECO:0000313" key="6">
    <source>
        <dbReference type="EMBL" id="JAC97234.1"/>
    </source>
</evidence>
<dbReference type="PANTHER" id="PTHR24252">
    <property type="entry name" value="ACROSIN-RELATED"/>
    <property type="match status" value="1"/>
</dbReference>
<dbReference type="InterPro" id="IPR033116">
    <property type="entry name" value="TRYPSIN_SER"/>
</dbReference>
<dbReference type="PRINTS" id="PR00722">
    <property type="entry name" value="CHYMOTRYPSIN"/>
</dbReference>
<keyword evidence="3" id="KW-0378">Hydrolase</keyword>
<dbReference type="SUPFAM" id="SSF50494">
    <property type="entry name" value="Trypsin-like serine proteases"/>
    <property type="match status" value="1"/>
</dbReference>
<dbReference type="InterPro" id="IPR001254">
    <property type="entry name" value="Trypsin_dom"/>
</dbReference>
<dbReference type="EMBL" id="GBXI01017057">
    <property type="protein sequence ID" value="JAC97234.1"/>
    <property type="molecule type" value="Transcribed_RNA"/>
</dbReference>
<dbReference type="GO" id="GO:0004252">
    <property type="term" value="F:serine-type endopeptidase activity"/>
    <property type="evidence" value="ECO:0007669"/>
    <property type="project" value="InterPro"/>
</dbReference>
<reference evidence="6" key="1">
    <citation type="submission" date="2014-11" db="EMBL/GenBank/DDBJ databases">
        <authorList>
            <person name="Geib S."/>
        </authorList>
    </citation>
    <scope>NUCLEOTIDE SEQUENCE</scope>
</reference>
<dbReference type="InterPro" id="IPR018114">
    <property type="entry name" value="TRYPSIN_HIS"/>
</dbReference>
<dbReference type="PROSITE" id="PS00135">
    <property type="entry name" value="TRYPSIN_SER"/>
    <property type="match status" value="1"/>
</dbReference>
<dbReference type="PROSITE" id="PS50240">
    <property type="entry name" value="TRYPSIN_DOM"/>
    <property type="match status" value="1"/>
</dbReference>
<evidence type="ECO:0000259" key="5">
    <source>
        <dbReference type="PROSITE" id="PS50240"/>
    </source>
</evidence>
<keyword evidence="4" id="KW-0732">Signal</keyword>
<evidence type="ECO:0000256" key="2">
    <source>
        <dbReference type="ARBA" id="ARBA00024195"/>
    </source>
</evidence>
<proteinExistence type="inferred from homology"/>
<feature type="chain" id="PRO_5001982157" evidence="4">
    <location>
        <begin position="22"/>
        <end position="272"/>
    </location>
</feature>
<gene>
    <name evidence="6" type="primary">Tmprss6_2</name>
    <name evidence="6" type="ORF">g.14288</name>
</gene>
<dbReference type="Pfam" id="PF00089">
    <property type="entry name" value="Trypsin"/>
    <property type="match status" value="1"/>
</dbReference>
<dbReference type="PANTHER" id="PTHR24252:SF7">
    <property type="entry name" value="HYALIN"/>
    <property type="match status" value="1"/>
</dbReference>
<keyword evidence="3 6" id="KW-0645">Protease</keyword>
<dbReference type="CDD" id="cd00190">
    <property type="entry name" value="Tryp_SPc"/>
    <property type="match status" value="1"/>
</dbReference>
<protein>
    <submittedName>
        <fullName evidence="6">Transmembrane protease serine 6</fullName>
    </submittedName>
</protein>
<reference evidence="6" key="2">
    <citation type="journal article" date="2015" name="Gigascience">
        <title>Reconstructing a comprehensive transcriptome assembly of a white-pupal translocated strain of the pest fruit fly Bactrocera cucurbitae.</title>
        <authorList>
            <person name="Sim S.B."/>
            <person name="Calla B."/>
            <person name="Hall B."/>
            <person name="DeRego T."/>
            <person name="Geib S.M."/>
        </authorList>
    </citation>
    <scope>NUCLEOTIDE SEQUENCE</scope>
</reference>
<keyword evidence="3" id="KW-0720">Serine protease</keyword>
<sequence>MKSFVLCCAVVVCCLALGVQAAYFYERPAGPAFAEEDKGRAGRCAAQCFCGTPNVNRIVGGTQVRHNKYPWTAQLLKGRWHARLFCGGSLINDRYVLTAAHCVQNNRDQITVRLLQLDRSSGDPGITRKVIQTTIHPQYDQTRIINDIAILKLDSPVQFTSSVRPVCLPNINHNFDNKDAIVAGWGLVKEGGVTSNYLQEATVPIISNRQCRETRYKSKITDVMLCAGLVKTGGKDACQGDSGGPLIVNEGRFKLAGEFQFILLIWRRLVKK</sequence>
<evidence type="ECO:0000256" key="1">
    <source>
        <dbReference type="ARBA" id="ARBA00023157"/>
    </source>
</evidence>
<accession>A0A0A1WFI2</accession>
<feature type="signal peptide" evidence="4">
    <location>
        <begin position="1"/>
        <end position="21"/>
    </location>
</feature>
<keyword evidence="1" id="KW-1015">Disulfide bond</keyword>
<dbReference type="FunFam" id="2.40.10.10:FF:000002">
    <property type="entry name" value="Transmembrane protease serine"/>
    <property type="match status" value="1"/>
</dbReference>
<evidence type="ECO:0000256" key="4">
    <source>
        <dbReference type="SAM" id="SignalP"/>
    </source>
</evidence>
<name>A0A0A1WFI2_ZEUCU</name>
<dbReference type="InterPro" id="IPR009003">
    <property type="entry name" value="Peptidase_S1_PA"/>
</dbReference>
<dbReference type="GO" id="GO:0006508">
    <property type="term" value="P:proteolysis"/>
    <property type="evidence" value="ECO:0007669"/>
    <property type="project" value="UniProtKB-KW"/>
</dbReference>